<name>A0A235B720_9BACL</name>
<dbReference type="OrthoDB" id="2066200at2"/>
<sequence>MSRREWWIAILLFFIGGGCLTTAVQATPFGPVSEFLIPFLKGLRILFLFLLALLLFRVMQRWVEKRTQKTCSCGTPIKASWHYCPHCGQPSIRPVRKLKEDNP</sequence>
<keyword evidence="3" id="KW-1185">Reference proteome</keyword>
<evidence type="ECO:0000256" key="1">
    <source>
        <dbReference type="SAM" id="Phobius"/>
    </source>
</evidence>
<keyword evidence="1" id="KW-1133">Transmembrane helix</keyword>
<gene>
    <name evidence="2" type="ORF">CHM34_08290</name>
</gene>
<dbReference type="AlphaFoldDB" id="A0A235B720"/>
<reference evidence="2 3" key="1">
    <citation type="submission" date="2017-07" db="EMBL/GenBank/DDBJ databases">
        <title>The genome sequence of Paludifilum halophilum highlights mechanisms for microbial adaptation to high salt environemnts.</title>
        <authorList>
            <person name="Belbahri L."/>
        </authorList>
    </citation>
    <scope>NUCLEOTIDE SEQUENCE [LARGE SCALE GENOMIC DNA]</scope>
    <source>
        <strain evidence="2 3">DSM 102817</strain>
    </source>
</reference>
<dbReference type="PROSITE" id="PS51257">
    <property type="entry name" value="PROKAR_LIPOPROTEIN"/>
    <property type="match status" value="1"/>
</dbReference>
<evidence type="ECO:0008006" key="4">
    <source>
        <dbReference type="Google" id="ProtNLM"/>
    </source>
</evidence>
<accession>A0A235B720</accession>
<evidence type="ECO:0000313" key="3">
    <source>
        <dbReference type="Proteomes" id="UP000215459"/>
    </source>
</evidence>
<dbReference type="Proteomes" id="UP000215459">
    <property type="component" value="Unassembled WGS sequence"/>
</dbReference>
<protein>
    <recommendedName>
        <fullName evidence="4">Zinc-ribbon domain-containing protein</fullName>
    </recommendedName>
</protein>
<evidence type="ECO:0000313" key="2">
    <source>
        <dbReference type="EMBL" id="OYD08100.1"/>
    </source>
</evidence>
<organism evidence="2 3">
    <name type="scientific">Paludifilum halophilum</name>
    <dbReference type="NCBI Taxonomy" id="1642702"/>
    <lineage>
        <taxon>Bacteria</taxon>
        <taxon>Bacillati</taxon>
        <taxon>Bacillota</taxon>
        <taxon>Bacilli</taxon>
        <taxon>Bacillales</taxon>
        <taxon>Thermoactinomycetaceae</taxon>
        <taxon>Paludifilum</taxon>
    </lineage>
</organism>
<feature type="transmembrane region" description="Helical" evidence="1">
    <location>
        <begin position="36"/>
        <end position="56"/>
    </location>
</feature>
<keyword evidence="1" id="KW-0472">Membrane</keyword>
<dbReference type="EMBL" id="NOWF01000004">
    <property type="protein sequence ID" value="OYD08100.1"/>
    <property type="molecule type" value="Genomic_DNA"/>
</dbReference>
<dbReference type="RefSeq" id="WP_094264134.1">
    <property type="nucleotide sequence ID" value="NZ_NOWF01000004.1"/>
</dbReference>
<proteinExistence type="predicted"/>
<comment type="caution">
    <text evidence="2">The sequence shown here is derived from an EMBL/GenBank/DDBJ whole genome shotgun (WGS) entry which is preliminary data.</text>
</comment>
<keyword evidence="1" id="KW-0812">Transmembrane</keyword>